<sequence>MKRSSLSDPRRGFRALCILICGFSQHYAHNYQSRRLLTIRASSIPIGSCFSKPITRRLVNTSPISHDLEAVRVLLTLLFALSFLKAIPAMPLIDVPLPERQEFSKVLQQLAPRCAKMENKFPMIASILQDEDDIRRYILITCVVKKQAALVFSVSHLPKYIVPLAMLKTMAAEFQVFMCTVDHPFAAKSDPELKARHADAELPELEERPAQQQEISEIEEQLEILNLRDQQANQLRDLQMQHQTRLRQEIERHRQQENLLQQQYEQQLQRLRLEQLREQEQQQQHMGINPQLLFQPQQQQQVGNQPPPLQLQQPQPILLPQLLQPQQLLHQFEQMTRAQNQQPQHPLQLLQQPILHLQAPPPPQQLQQPVLLLHQPVQQFQTPLPQHLPHQPVQQLHAPLPQHIPIEPEMLLITPEMEHQLQLHPQRQPMSPQERQLFMQYHAQQQQLQRQHQHEQRQQEQLWLQQQQRLRLQHEQQQRQAGLQQRVKQEEQPQQQHQQQKENQREPQQEQPQQQQEPQQEPQQESQQQPQQTTREGNSSSVLSRRRNSSCCLLNRSSRSHGSSRRSNTDRSRRWTTKANAWHFFQLSVQCGH</sequence>
<feature type="compositionally biased region" description="Low complexity" evidence="2">
    <location>
        <begin position="478"/>
        <end position="498"/>
    </location>
</feature>
<comment type="caution">
    <text evidence="3">The sequence shown here is derived from an EMBL/GenBank/DDBJ whole genome shotgun (WGS) entry which is preliminary data.</text>
</comment>
<feature type="compositionally biased region" description="Basic and acidic residues" evidence="2">
    <location>
        <begin position="499"/>
        <end position="508"/>
    </location>
</feature>
<dbReference type="EMBL" id="JADNYJ010000001">
    <property type="protein sequence ID" value="KAF8914409.1"/>
    <property type="molecule type" value="Genomic_DNA"/>
</dbReference>
<dbReference type="Proteomes" id="UP000724874">
    <property type="component" value="Unassembled WGS sequence"/>
</dbReference>
<proteinExistence type="predicted"/>
<accession>A0A9P5P5D4</accession>
<name>A0A9P5P5D4_GYMJU</name>
<protein>
    <submittedName>
        <fullName evidence="3">Uncharacterized protein</fullName>
    </submittedName>
</protein>
<evidence type="ECO:0000256" key="2">
    <source>
        <dbReference type="SAM" id="MobiDB-lite"/>
    </source>
</evidence>
<evidence type="ECO:0000256" key="1">
    <source>
        <dbReference type="SAM" id="Coils"/>
    </source>
</evidence>
<evidence type="ECO:0000313" key="3">
    <source>
        <dbReference type="EMBL" id="KAF8914409.1"/>
    </source>
</evidence>
<keyword evidence="4" id="KW-1185">Reference proteome</keyword>
<evidence type="ECO:0000313" key="4">
    <source>
        <dbReference type="Proteomes" id="UP000724874"/>
    </source>
</evidence>
<reference evidence="3" key="1">
    <citation type="submission" date="2020-11" db="EMBL/GenBank/DDBJ databases">
        <authorList>
            <consortium name="DOE Joint Genome Institute"/>
            <person name="Ahrendt S."/>
            <person name="Riley R."/>
            <person name="Andreopoulos W."/>
            <person name="LaButti K."/>
            <person name="Pangilinan J."/>
            <person name="Ruiz-duenas F.J."/>
            <person name="Barrasa J.M."/>
            <person name="Sanchez-Garcia M."/>
            <person name="Camarero S."/>
            <person name="Miyauchi S."/>
            <person name="Serrano A."/>
            <person name="Linde D."/>
            <person name="Babiker R."/>
            <person name="Drula E."/>
            <person name="Ayuso-Fernandez I."/>
            <person name="Pacheco R."/>
            <person name="Padilla G."/>
            <person name="Ferreira P."/>
            <person name="Barriuso J."/>
            <person name="Kellner H."/>
            <person name="Castanera R."/>
            <person name="Alfaro M."/>
            <person name="Ramirez L."/>
            <person name="Pisabarro A.G."/>
            <person name="Kuo A."/>
            <person name="Tritt A."/>
            <person name="Lipzen A."/>
            <person name="He G."/>
            <person name="Yan M."/>
            <person name="Ng V."/>
            <person name="Cullen D."/>
            <person name="Martin F."/>
            <person name="Rosso M.-N."/>
            <person name="Henrissat B."/>
            <person name="Hibbett D."/>
            <person name="Martinez A.T."/>
            <person name="Grigoriev I.V."/>
        </authorList>
    </citation>
    <scope>NUCLEOTIDE SEQUENCE</scope>
    <source>
        <strain evidence="3">AH 44721</strain>
    </source>
</reference>
<keyword evidence="1" id="KW-0175">Coiled coil</keyword>
<feature type="compositionally biased region" description="Low complexity" evidence="2">
    <location>
        <begin position="509"/>
        <end position="557"/>
    </location>
</feature>
<feature type="region of interest" description="Disordered" evidence="2">
    <location>
        <begin position="475"/>
        <end position="574"/>
    </location>
</feature>
<dbReference type="AlphaFoldDB" id="A0A9P5P5D4"/>
<gene>
    <name evidence="3" type="ORF">CPB84DRAFT_1957108</name>
</gene>
<feature type="coiled-coil region" evidence="1">
    <location>
        <begin position="208"/>
        <end position="281"/>
    </location>
</feature>
<organism evidence="3 4">
    <name type="scientific">Gymnopilus junonius</name>
    <name type="common">Spectacular rustgill mushroom</name>
    <name type="synonym">Gymnopilus spectabilis subsp. junonius</name>
    <dbReference type="NCBI Taxonomy" id="109634"/>
    <lineage>
        <taxon>Eukaryota</taxon>
        <taxon>Fungi</taxon>
        <taxon>Dikarya</taxon>
        <taxon>Basidiomycota</taxon>
        <taxon>Agaricomycotina</taxon>
        <taxon>Agaricomycetes</taxon>
        <taxon>Agaricomycetidae</taxon>
        <taxon>Agaricales</taxon>
        <taxon>Agaricineae</taxon>
        <taxon>Hymenogastraceae</taxon>
        <taxon>Gymnopilus</taxon>
    </lineage>
</organism>